<dbReference type="UCSC" id="F33A8.10">
    <property type="organism name" value="c. elegans"/>
</dbReference>
<sequence length="263" mass="30620">MTMVIIIPILALGIPTIICQSYTFPLSPNQPYPQYNNVYESRYPYLQNQQIQMQPQMNNMNHIGGFNQARMQNPIHQRFSYNPMARIQVQPLMQESSFSGGRITSPVGASDYQVDQRVPLPAAPNTPQQSLQPTRIIPPFLESASVGDQDKFYEIVQHPTWSGAEKNKKIEEFMKTMSDERQSMYTNYRRDVIDKDLEDKRRNVDRAVSQMSKEAVEEFQRVVRIMHDPSQPEKEKLKKIEEIYSKLPDSIRKEFDVKLKGFK</sequence>
<evidence type="ECO:0000313" key="3">
    <source>
        <dbReference type="EMBL" id="CAE17780.1"/>
    </source>
</evidence>
<dbReference type="InterPro" id="IPR052823">
    <property type="entry name" value="SXP/RAL-2_related"/>
</dbReference>
<dbReference type="PANTHER" id="PTHR21593">
    <property type="entry name" value="PRION-LIKE- Q/N-RICH -DOMAIN-BEARING PROTEIN PROTEIN"/>
    <property type="match status" value="1"/>
</dbReference>
<dbReference type="CTD" id="3565256"/>
<organism evidence="3 4">
    <name type="scientific">Caenorhabditis elegans</name>
    <dbReference type="NCBI Taxonomy" id="6239"/>
    <lineage>
        <taxon>Eukaryota</taxon>
        <taxon>Metazoa</taxon>
        <taxon>Ecdysozoa</taxon>
        <taxon>Nematoda</taxon>
        <taxon>Chromadorea</taxon>
        <taxon>Rhabditida</taxon>
        <taxon>Rhabditina</taxon>
        <taxon>Rhabditomorpha</taxon>
        <taxon>Rhabditoidea</taxon>
        <taxon>Rhabditidae</taxon>
        <taxon>Peloderinae</taxon>
        <taxon>Caenorhabditis</taxon>
    </lineage>
</organism>
<evidence type="ECO:0000313" key="5">
    <source>
        <dbReference type="WormBase" id="F33A8.10"/>
    </source>
</evidence>
<dbReference type="PaxDb" id="6239-F33A8.10"/>
<dbReference type="PeptideAtlas" id="Q7YTP4"/>
<keyword evidence="4" id="KW-1185">Reference proteome</keyword>
<evidence type="ECO:0000313" key="4">
    <source>
        <dbReference type="Proteomes" id="UP000001940"/>
    </source>
</evidence>
<gene>
    <name evidence="3 5" type="primary">srlf-15</name>
    <name evidence="3" type="ORF">CELE_F33A8.10</name>
    <name evidence="5" type="ORF">F33A8.10</name>
</gene>
<feature type="chain" id="PRO_5004295012" evidence="1">
    <location>
        <begin position="20"/>
        <end position="263"/>
    </location>
</feature>
<feature type="signal peptide" evidence="1">
    <location>
        <begin position="1"/>
        <end position="19"/>
    </location>
</feature>
<accession>Q7YTP4</accession>
<dbReference type="FunCoup" id="Q7YTP4">
    <property type="interactions" value="1522"/>
</dbReference>
<dbReference type="OMA" id="RIMHDPS"/>
<dbReference type="Bgee" id="WBGene00009356">
    <property type="expression patterns" value="Expressed in pharyngeal muscle cell (C elegans) and 3 other cell types or tissues"/>
</dbReference>
<evidence type="ECO:0000256" key="1">
    <source>
        <dbReference type="SAM" id="SignalP"/>
    </source>
</evidence>
<dbReference type="AlphaFoldDB" id="Q7YTP4"/>
<dbReference type="SMR" id="Q7YTP4"/>
<name>Q7YTP4_CAEEL</name>
<dbReference type="HOGENOM" id="CLU_922092_0_0_1"/>
<proteinExistence type="predicted"/>
<dbReference type="eggNOG" id="ENOG502SDF9">
    <property type="taxonomic scope" value="Eukaryota"/>
</dbReference>
<dbReference type="Proteomes" id="UP000001940">
    <property type="component" value="Chromosome II"/>
</dbReference>
<dbReference type="EMBL" id="BX284602">
    <property type="protein sequence ID" value="CAE17780.1"/>
    <property type="molecule type" value="Genomic_DNA"/>
</dbReference>
<dbReference type="PANTHER" id="PTHR21593:SF36">
    <property type="entry name" value="DUF148 DOMAIN-CONTAINING PROTEIN-RELATED"/>
    <property type="match status" value="1"/>
</dbReference>
<dbReference type="OrthoDB" id="5871823at2759"/>
<protein>
    <submittedName>
        <fullName evidence="3">SXP/RAL-2 family protein Ani s 5-like cation-binding domain-containing protein</fullName>
    </submittedName>
</protein>
<dbReference type="Pfam" id="PF02520">
    <property type="entry name" value="ANIS5_cation-bd"/>
    <property type="match status" value="1"/>
</dbReference>
<dbReference type="InParanoid" id="Q7YTP4"/>
<dbReference type="RefSeq" id="NP_001022136.1">
    <property type="nucleotide sequence ID" value="NM_001026965.3"/>
</dbReference>
<evidence type="ECO:0000259" key="2">
    <source>
        <dbReference type="Pfam" id="PF02520"/>
    </source>
</evidence>
<dbReference type="InterPro" id="IPR003677">
    <property type="entry name" value="ANIS5_cation-bd"/>
</dbReference>
<reference evidence="3 4" key="1">
    <citation type="journal article" date="1998" name="Science">
        <title>Genome sequence of the nematode C. elegans: a platform for investigating biology.</title>
        <authorList>
            <consortium name="The C. elegans sequencing consortium"/>
            <person name="Sulson J.E."/>
            <person name="Waterston R."/>
        </authorList>
    </citation>
    <scope>NUCLEOTIDE SEQUENCE [LARGE SCALE GENOMIC DNA]</scope>
    <source>
        <strain evidence="3 4">Bristol N2</strain>
    </source>
</reference>
<dbReference type="AGR" id="WB:WBGene00009356"/>
<dbReference type="KEGG" id="cel:CELE_F33A8.10"/>
<feature type="domain" description="SXP/RAL-2 family protein Ani s 5-like cation-binding" evidence="2">
    <location>
        <begin position="149"/>
        <end position="252"/>
    </location>
</feature>
<dbReference type="GeneID" id="3565256"/>
<keyword evidence="1" id="KW-0732">Signal</keyword>
<dbReference type="WormBase" id="F33A8.10">
    <property type="protein sequence ID" value="CE34840"/>
    <property type="gene ID" value="WBGene00009356"/>
    <property type="gene designation" value="srlf-15"/>
</dbReference>